<organism evidence="2 3">
    <name type="scientific">Aeromicrobium panaciterrae</name>
    <dbReference type="NCBI Taxonomy" id="363861"/>
    <lineage>
        <taxon>Bacteria</taxon>
        <taxon>Bacillati</taxon>
        <taxon>Actinomycetota</taxon>
        <taxon>Actinomycetes</taxon>
        <taxon>Propionibacteriales</taxon>
        <taxon>Nocardioidaceae</taxon>
        <taxon>Aeromicrobium</taxon>
    </lineage>
</organism>
<comment type="caution">
    <text evidence="2">The sequence shown here is derived from an EMBL/GenBank/DDBJ whole genome shotgun (WGS) entry which is preliminary data.</text>
</comment>
<dbReference type="PANTHER" id="PTHR48079">
    <property type="entry name" value="PROTEIN YEEZ"/>
    <property type="match status" value="1"/>
</dbReference>
<feature type="domain" description="Thioester reductase (TE)" evidence="1">
    <location>
        <begin position="5"/>
        <end position="233"/>
    </location>
</feature>
<dbReference type="Proteomes" id="UP001257739">
    <property type="component" value="Unassembled WGS sequence"/>
</dbReference>
<dbReference type="PANTHER" id="PTHR48079:SF6">
    <property type="entry name" value="NAD(P)-BINDING DOMAIN-CONTAINING PROTEIN-RELATED"/>
    <property type="match status" value="1"/>
</dbReference>
<dbReference type="EMBL" id="JAVDWH010000001">
    <property type="protein sequence ID" value="MDR7087372.1"/>
    <property type="molecule type" value="Genomic_DNA"/>
</dbReference>
<dbReference type="Pfam" id="PF07993">
    <property type="entry name" value="NAD_binding_4"/>
    <property type="match status" value="1"/>
</dbReference>
<dbReference type="InterPro" id="IPR036291">
    <property type="entry name" value="NAD(P)-bd_dom_sf"/>
</dbReference>
<evidence type="ECO:0000313" key="3">
    <source>
        <dbReference type="Proteomes" id="UP001257739"/>
    </source>
</evidence>
<name>A0ABU1UQB9_9ACTN</name>
<sequence>MKVMLTGATGFIGSWTIPTLTSAGHDVIALIRRPDQAATLAQLVTERGGDADRVSSVIGDLAQPGLGLTESVDPDVIVHLGASFAWNLDHDVARATNVEGSLDVVRLAARHNAHLVLIGGYMLTNRTHLGELGIDLAQPDDTDWAAVAAKTGVYEASKIESHARAVALAVELGVTWQAIHPATLSGHSVAGHLAAGQPLYDLIDTVKSGRMAAIPGSRDHWLPLVTVDHLATLITRAIEDPHAHGRELLALDDNSPSLGELINLIATTAGRRRVRAHVPVGVLRFALSVPGLRRAVPTSRESLGFIRTDRFDVTALKAFERSHGIDRPDIRKAIAASTRAWSPTSPNPMLIS</sequence>
<evidence type="ECO:0000259" key="1">
    <source>
        <dbReference type="Pfam" id="PF07993"/>
    </source>
</evidence>
<dbReference type="Gene3D" id="3.40.50.720">
    <property type="entry name" value="NAD(P)-binding Rossmann-like Domain"/>
    <property type="match status" value="1"/>
</dbReference>
<dbReference type="SUPFAM" id="SSF51735">
    <property type="entry name" value="NAD(P)-binding Rossmann-fold domains"/>
    <property type="match status" value="1"/>
</dbReference>
<keyword evidence="3" id="KW-1185">Reference proteome</keyword>
<evidence type="ECO:0000313" key="2">
    <source>
        <dbReference type="EMBL" id="MDR7087372.1"/>
    </source>
</evidence>
<dbReference type="RefSeq" id="WP_309970879.1">
    <property type="nucleotide sequence ID" value="NZ_JAVDWH010000001.1"/>
</dbReference>
<gene>
    <name evidence="2" type="ORF">J2X11_002211</name>
</gene>
<dbReference type="InterPro" id="IPR051783">
    <property type="entry name" value="NAD(P)-dependent_oxidoreduct"/>
</dbReference>
<reference evidence="2 3" key="1">
    <citation type="submission" date="2023-07" db="EMBL/GenBank/DDBJ databases">
        <title>Sorghum-associated microbial communities from plants grown in Nebraska, USA.</title>
        <authorList>
            <person name="Schachtman D."/>
        </authorList>
    </citation>
    <scope>NUCLEOTIDE SEQUENCE [LARGE SCALE GENOMIC DNA]</scope>
    <source>
        <strain evidence="2 3">BE248</strain>
    </source>
</reference>
<accession>A0ABU1UQB9</accession>
<protein>
    <submittedName>
        <fullName evidence="2">Nucleoside-diphosphate-sugar epimerase</fullName>
    </submittedName>
</protein>
<dbReference type="InterPro" id="IPR013120">
    <property type="entry name" value="FAR_NAD-bd"/>
</dbReference>
<proteinExistence type="predicted"/>